<organism evidence="1">
    <name type="scientific">uncultured Phycisphaerae bacterium</name>
    <dbReference type="NCBI Taxonomy" id="904963"/>
    <lineage>
        <taxon>Bacteria</taxon>
        <taxon>Pseudomonadati</taxon>
        <taxon>Planctomycetota</taxon>
        <taxon>Phycisphaerae</taxon>
        <taxon>environmental samples</taxon>
    </lineage>
</organism>
<reference evidence="1" key="1">
    <citation type="submission" date="2020-02" db="EMBL/GenBank/DDBJ databases">
        <authorList>
            <person name="Meier V. D."/>
        </authorList>
    </citation>
    <scope>NUCLEOTIDE SEQUENCE</scope>
    <source>
        <strain evidence="1">AVDCRST_MAG64</strain>
    </source>
</reference>
<gene>
    <name evidence="1" type="ORF">AVDCRST_MAG64-1663</name>
</gene>
<dbReference type="AlphaFoldDB" id="A0A6J4NX30"/>
<dbReference type="EMBL" id="CADCUQ010000381">
    <property type="protein sequence ID" value="CAA9400234.1"/>
    <property type="molecule type" value="Genomic_DNA"/>
</dbReference>
<evidence type="ECO:0000313" key="1">
    <source>
        <dbReference type="EMBL" id="CAA9400234.1"/>
    </source>
</evidence>
<name>A0A6J4NX30_9BACT</name>
<protein>
    <submittedName>
        <fullName evidence="1">Uncharacterized protein</fullName>
    </submittedName>
</protein>
<proteinExistence type="predicted"/>
<sequence>MEAPIGLRAGSRQSVTYHGFPTRGLFEEHGLETRDTRTPDAAMWFNPQV</sequence>
<accession>A0A6J4NX30</accession>